<protein>
    <submittedName>
        <fullName evidence="2">DinB family protein</fullName>
    </submittedName>
</protein>
<proteinExistence type="predicted"/>
<evidence type="ECO:0000313" key="3">
    <source>
        <dbReference type="Proteomes" id="UP000249341"/>
    </source>
</evidence>
<dbReference type="Proteomes" id="UP000249341">
    <property type="component" value="Unassembled WGS sequence"/>
</dbReference>
<keyword evidence="3" id="KW-1185">Reference proteome</keyword>
<evidence type="ECO:0000313" key="2">
    <source>
        <dbReference type="EMBL" id="RAK26661.1"/>
    </source>
</evidence>
<dbReference type="AlphaFoldDB" id="A0A327YYM0"/>
<dbReference type="Pfam" id="PF12867">
    <property type="entry name" value="DinB_2"/>
    <property type="match status" value="1"/>
</dbReference>
<accession>A0A327YYM0</accession>
<name>A0A327YYM0_9ACTN</name>
<dbReference type="EMBL" id="QLMJ01000026">
    <property type="protein sequence ID" value="RAK26661.1"/>
    <property type="molecule type" value="Genomic_DNA"/>
</dbReference>
<feature type="domain" description="DinB-like" evidence="1">
    <location>
        <begin position="16"/>
        <end position="176"/>
    </location>
</feature>
<dbReference type="InterPro" id="IPR034660">
    <property type="entry name" value="DinB/YfiT-like"/>
</dbReference>
<sequence length="186" mass="20600">MVEHMGTDWNGQLRQQLDQHWRSRLRPRLDGLTDDEYFWEPVPNAWSVRPRGTSSAPMAAGGGDMVFDWAYPAPDPAPVTTIAWRLGHIIVGVLGVRVARHFQGVKMDYLRHEYAGSAAEALAQLEAGYEAWTAGVAALGEEGLLRSSGEDGYGDASMGALILHINREVIHHGAEIALLRDLYLRR</sequence>
<reference evidence="2 3" key="1">
    <citation type="submission" date="2018-06" db="EMBL/GenBank/DDBJ databases">
        <title>Genomic Encyclopedia of Type Strains, Phase III (KMG-III): the genomes of soil and plant-associated and newly described type strains.</title>
        <authorList>
            <person name="Whitman W."/>
        </authorList>
    </citation>
    <scope>NUCLEOTIDE SEQUENCE [LARGE SCALE GENOMIC DNA]</scope>
    <source>
        <strain evidence="2 3">CGMCC 4.7090</strain>
    </source>
</reference>
<dbReference type="InterPro" id="IPR024775">
    <property type="entry name" value="DinB-like"/>
</dbReference>
<organism evidence="2 3">
    <name type="scientific">Actinoplanes lutulentus</name>
    <dbReference type="NCBI Taxonomy" id="1287878"/>
    <lineage>
        <taxon>Bacteria</taxon>
        <taxon>Bacillati</taxon>
        <taxon>Actinomycetota</taxon>
        <taxon>Actinomycetes</taxon>
        <taxon>Micromonosporales</taxon>
        <taxon>Micromonosporaceae</taxon>
        <taxon>Actinoplanes</taxon>
    </lineage>
</organism>
<comment type="caution">
    <text evidence="2">The sequence shown here is derived from an EMBL/GenBank/DDBJ whole genome shotgun (WGS) entry which is preliminary data.</text>
</comment>
<evidence type="ECO:0000259" key="1">
    <source>
        <dbReference type="Pfam" id="PF12867"/>
    </source>
</evidence>
<dbReference type="SUPFAM" id="SSF109854">
    <property type="entry name" value="DinB/YfiT-like putative metalloenzymes"/>
    <property type="match status" value="1"/>
</dbReference>
<gene>
    <name evidence="2" type="ORF">B0I29_12650</name>
</gene>